<dbReference type="PATRIC" id="fig|1429439.4.peg.4289"/>
<keyword evidence="10" id="KW-1185">Reference proteome</keyword>
<dbReference type="HOGENOM" id="CLU_027686_0_0_7"/>
<feature type="binding site" evidence="6">
    <location>
        <position position="347"/>
    </location>
    <ligand>
        <name>substrate</name>
    </ligand>
</feature>
<evidence type="ECO:0000256" key="4">
    <source>
        <dbReference type="ARBA" id="ARBA00022679"/>
    </source>
</evidence>
<evidence type="ECO:0000256" key="7">
    <source>
        <dbReference type="PIRSR" id="PIRSR000524-50"/>
    </source>
</evidence>
<dbReference type="EMBL" id="AZHX01001053">
    <property type="protein sequence ID" value="ETX05056.1"/>
    <property type="molecule type" value="Genomic_DNA"/>
</dbReference>
<dbReference type="GO" id="GO:0019265">
    <property type="term" value="P:glycine biosynthetic process, by transamination of glyoxylate"/>
    <property type="evidence" value="ECO:0007669"/>
    <property type="project" value="TreeGrafter"/>
</dbReference>
<evidence type="ECO:0000256" key="1">
    <source>
        <dbReference type="ARBA" id="ARBA00001933"/>
    </source>
</evidence>
<protein>
    <submittedName>
        <fullName evidence="9">Alanine--glyoxylate aminotransferase</fullName>
    </submittedName>
</protein>
<dbReference type="FunFam" id="3.40.640.10:FF:000027">
    <property type="entry name" value="Serine--pyruvate aminotransferase, mitochondrial"/>
    <property type="match status" value="1"/>
</dbReference>
<evidence type="ECO:0000313" key="9">
    <source>
        <dbReference type="EMBL" id="ETX05056.1"/>
    </source>
</evidence>
<feature type="modified residue" description="N6-(pyridoxal phosphate)lysine" evidence="7">
    <location>
        <position position="200"/>
    </location>
</feature>
<dbReference type="Proteomes" id="UP000019140">
    <property type="component" value="Unassembled WGS sequence"/>
</dbReference>
<comment type="similarity">
    <text evidence="2">Belongs to the class-V pyridoxal-phosphate-dependent aminotransferase family.</text>
</comment>
<dbReference type="InterPro" id="IPR015424">
    <property type="entry name" value="PyrdxlP-dep_Trfase"/>
</dbReference>
<comment type="caution">
    <text evidence="9">The sequence shown here is derived from an EMBL/GenBank/DDBJ whole genome shotgun (WGS) entry which is preliminary data.</text>
</comment>
<dbReference type="AlphaFoldDB" id="W4M533"/>
<reference evidence="9 10" key="1">
    <citation type="journal article" date="2014" name="Nature">
        <title>An environmental bacterial taxon with a large and distinct metabolic repertoire.</title>
        <authorList>
            <person name="Wilson M.C."/>
            <person name="Mori T."/>
            <person name="Ruckert C."/>
            <person name="Uria A.R."/>
            <person name="Helf M.J."/>
            <person name="Takada K."/>
            <person name="Gernert C."/>
            <person name="Steffens U.A."/>
            <person name="Heycke N."/>
            <person name="Schmitt S."/>
            <person name="Rinke C."/>
            <person name="Helfrich E.J."/>
            <person name="Brachmann A.O."/>
            <person name="Gurgui C."/>
            <person name="Wakimoto T."/>
            <person name="Kracht M."/>
            <person name="Crusemann M."/>
            <person name="Hentschel U."/>
            <person name="Abe I."/>
            <person name="Matsunaga S."/>
            <person name="Kalinowski J."/>
            <person name="Takeyama H."/>
            <person name="Piel J."/>
        </authorList>
    </citation>
    <scope>NUCLEOTIDE SEQUENCE [LARGE SCALE GENOMIC DNA]</scope>
    <source>
        <strain evidence="10">TSY2</strain>
    </source>
</reference>
<dbReference type="Pfam" id="PF00266">
    <property type="entry name" value="Aminotran_5"/>
    <property type="match status" value="1"/>
</dbReference>
<dbReference type="CDD" id="cd06451">
    <property type="entry name" value="AGAT_like"/>
    <property type="match status" value="1"/>
</dbReference>
<dbReference type="GO" id="GO:0008453">
    <property type="term" value="F:alanine-glyoxylate transaminase activity"/>
    <property type="evidence" value="ECO:0007669"/>
    <property type="project" value="TreeGrafter"/>
</dbReference>
<dbReference type="GO" id="GO:0004760">
    <property type="term" value="F:L-serine-pyruvate transaminase activity"/>
    <property type="evidence" value="ECO:0007669"/>
    <property type="project" value="TreeGrafter"/>
</dbReference>
<accession>W4M533</accession>
<dbReference type="PANTHER" id="PTHR21152:SF40">
    <property type="entry name" value="ALANINE--GLYOXYLATE AMINOTRANSFERASE"/>
    <property type="match status" value="1"/>
</dbReference>
<dbReference type="Gene3D" id="3.40.640.10">
    <property type="entry name" value="Type I PLP-dependent aspartate aminotransferase-like (Major domain)"/>
    <property type="match status" value="1"/>
</dbReference>
<dbReference type="SUPFAM" id="SSF53383">
    <property type="entry name" value="PLP-dependent transferases"/>
    <property type="match status" value="1"/>
</dbReference>
<feature type="domain" description="Aminotransferase class V" evidence="8">
    <location>
        <begin position="39"/>
        <end position="337"/>
    </location>
</feature>
<keyword evidence="3 9" id="KW-0032">Aminotransferase</keyword>
<evidence type="ECO:0000259" key="8">
    <source>
        <dbReference type="Pfam" id="PF00266"/>
    </source>
</evidence>
<sequence length="394" mass="43003">MTDYLKELQMPNRILLGPGPSNVSPRVLQAMMTPILGHLDPDFWHVLDEVREMLSLALGTSTECTLPLPATGTAGMESAFCNMVEPGDRVVIAVNGFFGARMAEIAARCGAEVHRIDVTWGKPVLPEMVEETLKNLGQVKAVGVVHAATSTGVLSPIKEIAEVVHKYDALIIADVVTSLGGLELHMDEWDLDVCYGASQKCLGAPPGLAPISFSSRALEAHKNRKTPVQSFYLDIATLENYWSETRQYHHTSPILSLYAFREALRMIMEEGIENRWQKHAHLAAGLRAGLEALELELFADPDYRLDPLTTIRVPEGIEAAQVIRQLYRDYNIEIGGGLGELASKIWRIGLMGESCKASNVLLVLSALETVLAKQGYAQYSGNSVAAAQQVLAAN</sequence>
<dbReference type="InterPro" id="IPR024169">
    <property type="entry name" value="SP_NH2Trfase/AEP_transaminase"/>
</dbReference>
<proteinExistence type="inferred from homology"/>
<dbReference type="PIRSF" id="PIRSF000524">
    <property type="entry name" value="SPT"/>
    <property type="match status" value="1"/>
</dbReference>
<evidence type="ECO:0000256" key="3">
    <source>
        <dbReference type="ARBA" id="ARBA00022576"/>
    </source>
</evidence>
<keyword evidence="5 7" id="KW-0663">Pyridoxal phosphate</keyword>
<gene>
    <name evidence="9" type="ORF">ETSY2_25265</name>
</gene>
<evidence type="ECO:0000313" key="10">
    <source>
        <dbReference type="Proteomes" id="UP000019140"/>
    </source>
</evidence>
<evidence type="ECO:0000256" key="5">
    <source>
        <dbReference type="ARBA" id="ARBA00022898"/>
    </source>
</evidence>
<dbReference type="InterPro" id="IPR000192">
    <property type="entry name" value="Aminotrans_V_dom"/>
</dbReference>
<evidence type="ECO:0000256" key="6">
    <source>
        <dbReference type="PIRSR" id="PIRSR000524-1"/>
    </source>
</evidence>
<dbReference type="Gene3D" id="3.90.1150.10">
    <property type="entry name" value="Aspartate Aminotransferase, domain 1"/>
    <property type="match status" value="1"/>
</dbReference>
<keyword evidence="4" id="KW-0808">Transferase</keyword>
<comment type="cofactor">
    <cofactor evidence="1 7">
        <name>pyridoxal 5'-phosphate</name>
        <dbReference type="ChEBI" id="CHEBI:597326"/>
    </cofactor>
</comment>
<evidence type="ECO:0000256" key="2">
    <source>
        <dbReference type="ARBA" id="ARBA00009236"/>
    </source>
</evidence>
<dbReference type="PANTHER" id="PTHR21152">
    <property type="entry name" value="AMINOTRANSFERASE CLASS V"/>
    <property type="match status" value="1"/>
</dbReference>
<dbReference type="InterPro" id="IPR015422">
    <property type="entry name" value="PyrdxlP-dep_Trfase_small"/>
</dbReference>
<name>W4M533_9BACT</name>
<dbReference type="InterPro" id="IPR015421">
    <property type="entry name" value="PyrdxlP-dep_Trfase_major"/>
</dbReference>
<organism evidence="9 10">
    <name type="scientific">Candidatus Entotheonella gemina</name>
    <dbReference type="NCBI Taxonomy" id="1429439"/>
    <lineage>
        <taxon>Bacteria</taxon>
        <taxon>Pseudomonadati</taxon>
        <taxon>Nitrospinota/Tectimicrobiota group</taxon>
        <taxon>Candidatus Tectimicrobiota</taxon>
        <taxon>Candidatus Entotheonellia</taxon>
        <taxon>Candidatus Entotheonellales</taxon>
        <taxon>Candidatus Entotheonellaceae</taxon>
        <taxon>Candidatus Entotheonella</taxon>
    </lineage>
</organism>